<dbReference type="RefSeq" id="WP_207783850.1">
    <property type="nucleotide sequence ID" value="NZ_QGSV01000168.1"/>
</dbReference>
<dbReference type="AlphaFoldDB" id="A0A317K577"/>
<feature type="compositionally biased region" description="Basic and acidic residues" evidence="1">
    <location>
        <begin position="1"/>
        <end position="12"/>
    </location>
</feature>
<dbReference type="EMBL" id="QGSV01000168">
    <property type="protein sequence ID" value="PWU48179.1"/>
    <property type="molecule type" value="Genomic_DNA"/>
</dbReference>
<evidence type="ECO:0000313" key="3">
    <source>
        <dbReference type="Proteomes" id="UP000245683"/>
    </source>
</evidence>
<gene>
    <name evidence="2" type="ORF">DLJ46_12835</name>
</gene>
<accession>A0A317K577</accession>
<proteinExistence type="predicted"/>
<feature type="region of interest" description="Disordered" evidence="1">
    <location>
        <begin position="1"/>
        <end position="60"/>
    </location>
</feature>
<dbReference type="Proteomes" id="UP000245683">
    <property type="component" value="Unassembled WGS sequence"/>
</dbReference>
<feature type="non-terminal residue" evidence="2">
    <location>
        <position position="60"/>
    </location>
</feature>
<comment type="caution">
    <text evidence="2">The sequence shown here is derived from an EMBL/GenBank/DDBJ whole genome shotgun (WGS) entry which is preliminary data.</text>
</comment>
<protein>
    <submittedName>
        <fullName evidence="2">Uncharacterized protein</fullName>
    </submittedName>
</protein>
<evidence type="ECO:0000313" key="2">
    <source>
        <dbReference type="EMBL" id="PWU48179.1"/>
    </source>
</evidence>
<sequence>MSGGYDRWREPAEPPWAAEPTREWQPQFPGQRYPGDIGIEYLAPPPPRGRAVVGRAEVQP</sequence>
<evidence type="ECO:0000256" key="1">
    <source>
        <dbReference type="SAM" id="MobiDB-lite"/>
    </source>
</evidence>
<keyword evidence="3" id="KW-1185">Reference proteome</keyword>
<reference evidence="3" key="1">
    <citation type="submission" date="2018-05" db="EMBL/GenBank/DDBJ databases">
        <title>Micromonospora globispora sp. nov. and Micromonospora rugosa sp. nov., isolated from marine sediment.</title>
        <authorList>
            <person name="Carro L."/>
            <person name="Aysel V."/>
            <person name="Cetin D."/>
            <person name="Igual J.M."/>
            <person name="Klenk H.-P."/>
            <person name="Trujillo M.E."/>
            <person name="Sahin N."/>
        </authorList>
    </citation>
    <scope>NUCLEOTIDE SEQUENCE [LARGE SCALE GENOMIC DNA]</scope>
    <source>
        <strain evidence="3">S2904</strain>
    </source>
</reference>
<feature type="compositionally biased region" description="Low complexity" evidence="1">
    <location>
        <begin position="49"/>
        <end position="60"/>
    </location>
</feature>
<name>A0A317K577_9ACTN</name>
<organism evidence="2 3">
    <name type="scientific">Micromonospora globispora</name>
    <dbReference type="NCBI Taxonomy" id="1450148"/>
    <lineage>
        <taxon>Bacteria</taxon>
        <taxon>Bacillati</taxon>
        <taxon>Actinomycetota</taxon>
        <taxon>Actinomycetes</taxon>
        <taxon>Micromonosporales</taxon>
        <taxon>Micromonosporaceae</taxon>
        <taxon>Micromonospora</taxon>
    </lineage>
</organism>